<protein>
    <submittedName>
        <fullName evidence="1">Uncharacterized protein</fullName>
    </submittedName>
</protein>
<dbReference type="EMBL" id="CAADRP010000446">
    <property type="protein sequence ID" value="VFU28164.1"/>
    <property type="molecule type" value="Genomic_DNA"/>
</dbReference>
<gene>
    <name evidence="1" type="ORF">SVIM_LOCUS92131</name>
</gene>
<sequence>MQDLSVQSTVPHVIDVLNKKQMGILCISCSRSFSNVDNWCSDSHKSSDRSICSLFTGSMGKPCWLSSYRCYIISDDGLLPLLWRGSINCCTSFSDISQYNNQ</sequence>
<name>A0A6N2KSV0_SALVM</name>
<reference evidence="1" key="1">
    <citation type="submission" date="2019-03" db="EMBL/GenBank/DDBJ databases">
        <authorList>
            <person name="Mank J."/>
            <person name="Almeida P."/>
        </authorList>
    </citation>
    <scope>NUCLEOTIDE SEQUENCE</scope>
    <source>
        <strain evidence="1">78183</strain>
    </source>
</reference>
<organism evidence="1">
    <name type="scientific">Salix viminalis</name>
    <name type="common">Common osier</name>
    <name type="synonym">Basket willow</name>
    <dbReference type="NCBI Taxonomy" id="40686"/>
    <lineage>
        <taxon>Eukaryota</taxon>
        <taxon>Viridiplantae</taxon>
        <taxon>Streptophyta</taxon>
        <taxon>Embryophyta</taxon>
        <taxon>Tracheophyta</taxon>
        <taxon>Spermatophyta</taxon>
        <taxon>Magnoliopsida</taxon>
        <taxon>eudicotyledons</taxon>
        <taxon>Gunneridae</taxon>
        <taxon>Pentapetalae</taxon>
        <taxon>rosids</taxon>
        <taxon>fabids</taxon>
        <taxon>Malpighiales</taxon>
        <taxon>Salicaceae</taxon>
        <taxon>Saliceae</taxon>
        <taxon>Salix</taxon>
    </lineage>
</organism>
<accession>A0A6N2KSV0</accession>
<dbReference type="AlphaFoldDB" id="A0A6N2KSV0"/>
<evidence type="ECO:0000313" key="1">
    <source>
        <dbReference type="EMBL" id="VFU28164.1"/>
    </source>
</evidence>
<proteinExistence type="predicted"/>